<keyword evidence="3" id="KW-1185">Reference proteome</keyword>
<accession>A0ABU6VH40</accession>
<evidence type="ECO:0000259" key="1">
    <source>
        <dbReference type="Pfam" id="PF03478"/>
    </source>
</evidence>
<name>A0ABU6VH40_9FABA</name>
<proteinExistence type="predicted"/>
<organism evidence="2 3">
    <name type="scientific">Stylosanthes scabra</name>
    <dbReference type="NCBI Taxonomy" id="79078"/>
    <lineage>
        <taxon>Eukaryota</taxon>
        <taxon>Viridiplantae</taxon>
        <taxon>Streptophyta</taxon>
        <taxon>Embryophyta</taxon>
        <taxon>Tracheophyta</taxon>
        <taxon>Spermatophyta</taxon>
        <taxon>Magnoliopsida</taxon>
        <taxon>eudicotyledons</taxon>
        <taxon>Gunneridae</taxon>
        <taxon>Pentapetalae</taxon>
        <taxon>rosids</taxon>
        <taxon>fabids</taxon>
        <taxon>Fabales</taxon>
        <taxon>Fabaceae</taxon>
        <taxon>Papilionoideae</taxon>
        <taxon>50 kb inversion clade</taxon>
        <taxon>dalbergioids sensu lato</taxon>
        <taxon>Dalbergieae</taxon>
        <taxon>Pterocarpus clade</taxon>
        <taxon>Stylosanthes</taxon>
    </lineage>
</organism>
<evidence type="ECO:0000313" key="2">
    <source>
        <dbReference type="EMBL" id="MED6172409.1"/>
    </source>
</evidence>
<reference evidence="2 3" key="1">
    <citation type="journal article" date="2023" name="Plants (Basel)">
        <title>Bridging the Gap: Combining Genomics and Transcriptomics Approaches to Understand Stylosanthes scabra, an Orphan Legume from the Brazilian Caatinga.</title>
        <authorList>
            <person name="Ferreira-Neto J.R.C."/>
            <person name="da Silva M.D."/>
            <person name="Binneck E."/>
            <person name="de Melo N.F."/>
            <person name="da Silva R.H."/>
            <person name="de Melo A.L.T.M."/>
            <person name="Pandolfi V."/>
            <person name="Bustamante F.O."/>
            <person name="Brasileiro-Vidal A.C."/>
            <person name="Benko-Iseppon A.M."/>
        </authorList>
    </citation>
    <scope>NUCLEOTIDE SEQUENCE [LARGE SCALE GENOMIC DNA]</scope>
    <source>
        <tissue evidence="2">Leaves</tissue>
    </source>
</reference>
<protein>
    <recommendedName>
        <fullName evidence="1">KIB1-4 beta-propeller domain-containing protein</fullName>
    </recommendedName>
</protein>
<evidence type="ECO:0000313" key="3">
    <source>
        <dbReference type="Proteomes" id="UP001341840"/>
    </source>
</evidence>
<dbReference type="InterPro" id="IPR050942">
    <property type="entry name" value="F-box_BR-signaling"/>
</dbReference>
<dbReference type="Pfam" id="PF03478">
    <property type="entry name" value="Beta-prop_KIB1-4"/>
    <property type="match status" value="1"/>
</dbReference>
<dbReference type="SUPFAM" id="SSF82171">
    <property type="entry name" value="DPP6 N-terminal domain-like"/>
    <property type="match status" value="1"/>
</dbReference>
<comment type="caution">
    <text evidence="2">The sequence shown here is derived from an EMBL/GenBank/DDBJ whole genome shotgun (WGS) entry which is preliminary data.</text>
</comment>
<dbReference type="PANTHER" id="PTHR44259">
    <property type="entry name" value="OS07G0183000 PROTEIN-RELATED"/>
    <property type="match status" value="1"/>
</dbReference>
<gene>
    <name evidence="2" type="ORF">PIB30_049749</name>
</gene>
<dbReference type="InterPro" id="IPR005174">
    <property type="entry name" value="KIB1-4_b-propeller"/>
</dbReference>
<dbReference type="Proteomes" id="UP001341840">
    <property type="component" value="Unassembled WGS sequence"/>
</dbReference>
<dbReference type="PANTHER" id="PTHR44259:SF107">
    <property type="entry name" value="F-BOX PROTEIN SKIP23-LIKE"/>
    <property type="match status" value="1"/>
</dbReference>
<feature type="domain" description="KIB1-4 beta-propeller" evidence="1">
    <location>
        <begin position="70"/>
        <end position="363"/>
    </location>
</feature>
<dbReference type="EMBL" id="JASCZI010151371">
    <property type="protein sequence ID" value="MED6172409.1"/>
    <property type="molecule type" value="Genomic_DNA"/>
</dbReference>
<sequence>MGEVIDQWANIHQDMLNEIAKRIHSYDDYLQLRLVCKQWNFRVPKIPNNKVPWLLLPVEEEEDIFYDTPSLEEKGIHYLTLPDMQHKLIRGSCYGWLIVVSIEGTIRMLNPWTKVCFDLPPISSLPNVTCNSNECTYYLGPHEVMTDTVDANKFLVWKVIINSAFTNDDDFLAVAIYTGLRLVFYKPNNKTWLEIPGNGTYPYFQDVIFFEEKIYAIDDDGQLYEFDAKTSAEPVGGIHEATPPSDIVTLGEILNIKYLIVRDDGSLLMIVRHRNLRDGQENYRYYDTIKFDIYELKKNSKAWSRIISLGNYVLIVGFNASVRMWAGEFLNCKGNQVYFTDNFVAEQTMDSDQDYYHGIGVFDLEDESCQTVLSDVKFSCPPAWIFP</sequence>